<dbReference type="EMBL" id="JBBWWQ010000021">
    <property type="protein sequence ID" value="KAK8913670.1"/>
    <property type="molecule type" value="Genomic_DNA"/>
</dbReference>
<keyword evidence="3" id="KW-0862">Zinc</keyword>
<dbReference type="GO" id="GO:0008270">
    <property type="term" value="F:zinc ion binding"/>
    <property type="evidence" value="ECO:0007669"/>
    <property type="project" value="UniProtKB-KW"/>
</dbReference>
<dbReference type="PANTHER" id="PTHR31973:SF129">
    <property type="entry name" value="SWIM-TYPE DOMAIN-CONTAINING PROTEIN"/>
    <property type="match status" value="1"/>
</dbReference>
<evidence type="ECO:0000259" key="7">
    <source>
        <dbReference type="PROSITE" id="PS50966"/>
    </source>
</evidence>
<name>A0AAP0FTR4_9ASPA</name>
<evidence type="ECO:0000256" key="2">
    <source>
        <dbReference type="ARBA" id="ARBA00022771"/>
    </source>
</evidence>
<evidence type="ECO:0000256" key="3">
    <source>
        <dbReference type="ARBA" id="ARBA00022833"/>
    </source>
</evidence>
<dbReference type="AlphaFoldDB" id="A0AAP0FTR4"/>
<reference evidence="8 9" key="1">
    <citation type="journal article" date="2022" name="Nat. Plants">
        <title>Genomes of leafy and leafless Platanthera orchids illuminate the evolution of mycoheterotrophy.</title>
        <authorList>
            <person name="Li M.H."/>
            <person name="Liu K.W."/>
            <person name="Li Z."/>
            <person name="Lu H.C."/>
            <person name="Ye Q.L."/>
            <person name="Zhang D."/>
            <person name="Wang J.Y."/>
            <person name="Li Y.F."/>
            <person name="Zhong Z.M."/>
            <person name="Liu X."/>
            <person name="Yu X."/>
            <person name="Liu D.K."/>
            <person name="Tu X.D."/>
            <person name="Liu B."/>
            <person name="Hao Y."/>
            <person name="Liao X.Y."/>
            <person name="Jiang Y.T."/>
            <person name="Sun W.H."/>
            <person name="Chen J."/>
            <person name="Chen Y.Q."/>
            <person name="Ai Y."/>
            <person name="Zhai J.W."/>
            <person name="Wu S.S."/>
            <person name="Zhou Z."/>
            <person name="Hsiao Y.Y."/>
            <person name="Wu W.L."/>
            <person name="Chen Y.Y."/>
            <person name="Lin Y.F."/>
            <person name="Hsu J.L."/>
            <person name="Li C.Y."/>
            <person name="Wang Z.W."/>
            <person name="Zhao X."/>
            <person name="Zhong W.Y."/>
            <person name="Ma X.K."/>
            <person name="Ma L."/>
            <person name="Huang J."/>
            <person name="Chen G.Z."/>
            <person name="Huang M.Z."/>
            <person name="Huang L."/>
            <person name="Peng D.H."/>
            <person name="Luo Y.B."/>
            <person name="Zou S.Q."/>
            <person name="Chen S.P."/>
            <person name="Lan S."/>
            <person name="Tsai W.C."/>
            <person name="Van de Peer Y."/>
            <person name="Liu Z.J."/>
        </authorList>
    </citation>
    <scope>NUCLEOTIDE SEQUENCE [LARGE SCALE GENOMIC DNA]</scope>
    <source>
        <strain evidence="8">Lor287</strain>
    </source>
</reference>
<evidence type="ECO:0000256" key="4">
    <source>
        <dbReference type="PROSITE-ProRule" id="PRU00047"/>
    </source>
</evidence>
<dbReference type="GO" id="GO:0003676">
    <property type="term" value="F:nucleic acid binding"/>
    <property type="evidence" value="ECO:0007669"/>
    <property type="project" value="InterPro"/>
</dbReference>
<dbReference type="Pfam" id="PF03108">
    <property type="entry name" value="DBD_Tnp_Mut"/>
    <property type="match status" value="1"/>
</dbReference>
<dbReference type="InterPro" id="IPR001878">
    <property type="entry name" value="Znf_CCHC"/>
</dbReference>
<evidence type="ECO:0000313" key="9">
    <source>
        <dbReference type="Proteomes" id="UP001418222"/>
    </source>
</evidence>
<dbReference type="InterPro" id="IPR006564">
    <property type="entry name" value="Znf_PMZ"/>
</dbReference>
<keyword evidence="2 4" id="KW-0863">Zinc-finger</keyword>
<evidence type="ECO:0000256" key="5">
    <source>
        <dbReference type="SAM" id="MobiDB-lite"/>
    </source>
</evidence>
<evidence type="ECO:0000313" key="8">
    <source>
        <dbReference type="EMBL" id="KAK8913670.1"/>
    </source>
</evidence>
<sequence>MEDPCFVVGKQFEDVKTFRKAIKDAAITEHFELKIIKSDLVRYFAKCAKRDCPWRIRAVKLPNSQAFKIRSIEAIHTCGKNAQLGHHQASVDWIVNLIEERLKHNVNYKSEFHKLLETNTENIPKLTIFSDCRKEINEAAKRKFPSANHSLCVRHLTESVNKELKNSRLVNLIWKAAYSTTTTSFKERMAEIKEVSLDAARQIQQVPPCRWAVIYFEGSRFGHLSSNTNEFHKWIIDAHELPIIQIVERIHSKLLQQFDECQKKGESWTKVLVPSAEKRLLESKQSAASYRVLRSNEAEFEVLSPDRSHIVNISTRSCSCRDWQLHEIPCSHAIAALISCKKDVYEYTAKCFTVASYMKTYSHVINPLPGKNEWSKRTQFHPNNEGGIVHPPNFRRPPGRPEKKRSCTEQLNMGKHTVRCSSCNQTGHYKRTCKAGTIPSIEQ</sequence>
<gene>
    <name evidence="8" type="ORF">KSP39_PZI023806</name>
</gene>
<comment type="caution">
    <text evidence="8">The sequence shown here is derived from an EMBL/GenBank/DDBJ whole genome shotgun (WGS) entry which is preliminary data.</text>
</comment>
<protein>
    <recommendedName>
        <fullName evidence="10">SWIM-type domain-containing protein</fullName>
    </recommendedName>
</protein>
<accession>A0AAP0FTR4</accession>
<evidence type="ECO:0008006" key="10">
    <source>
        <dbReference type="Google" id="ProtNLM"/>
    </source>
</evidence>
<organism evidence="8 9">
    <name type="scientific">Platanthera zijinensis</name>
    <dbReference type="NCBI Taxonomy" id="2320716"/>
    <lineage>
        <taxon>Eukaryota</taxon>
        <taxon>Viridiplantae</taxon>
        <taxon>Streptophyta</taxon>
        <taxon>Embryophyta</taxon>
        <taxon>Tracheophyta</taxon>
        <taxon>Spermatophyta</taxon>
        <taxon>Magnoliopsida</taxon>
        <taxon>Liliopsida</taxon>
        <taxon>Asparagales</taxon>
        <taxon>Orchidaceae</taxon>
        <taxon>Orchidoideae</taxon>
        <taxon>Orchideae</taxon>
        <taxon>Orchidinae</taxon>
        <taxon>Platanthera</taxon>
    </lineage>
</organism>
<keyword evidence="9" id="KW-1185">Reference proteome</keyword>
<proteinExistence type="predicted"/>
<dbReference type="PROSITE" id="PS50966">
    <property type="entry name" value="ZF_SWIM"/>
    <property type="match status" value="1"/>
</dbReference>
<dbReference type="InterPro" id="IPR004332">
    <property type="entry name" value="Transposase_MuDR"/>
</dbReference>
<dbReference type="Proteomes" id="UP001418222">
    <property type="component" value="Unassembled WGS sequence"/>
</dbReference>
<feature type="domain" description="SWIM-type" evidence="7">
    <location>
        <begin position="309"/>
        <end position="341"/>
    </location>
</feature>
<dbReference type="SMART" id="SM00575">
    <property type="entry name" value="ZnF_PMZ"/>
    <property type="match status" value="1"/>
</dbReference>
<evidence type="ECO:0000259" key="6">
    <source>
        <dbReference type="PROSITE" id="PS50158"/>
    </source>
</evidence>
<feature type="region of interest" description="Disordered" evidence="5">
    <location>
        <begin position="383"/>
        <end position="405"/>
    </location>
</feature>
<dbReference type="Pfam" id="PF04434">
    <property type="entry name" value="SWIM"/>
    <property type="match status" value="1"/>
</dbReference>
<dbReference type="InterPro" id="IPR007527">
    <property type="entry name" value="Znf_SWIM"/>
</dbReference>
<dbReference type="PANTHER" id="PTHR31973">
    <property type="entry name" value="POLYPROTEIN, PUTATIVE-RELATED"/>
    <property type="match status" value="1"/>
</dbReference>
<evidence type="ECO:0000256" key="1">
    <source>
        <dbReference type="ARBA" id="ARBA00022723"/>
    </source>
</evidence>
<feature type="domain" description="CCHC-type" evidence="6">
    <location>
        <begin position="419"/>
        <end position="434"/>
    </location>
</feature>
<keyword evidence="1" id="KW-0479">Metal-binding</keyword>
<dbReference type="PROSITE" id="PS50158">
    <property type="entry name" value="ZF_CCHC"/>
    <property type="match status" value="1"/>
</dbReference>